<protein>
    <submittedName>
        <fullName evidence="1">Uncharacterized protein</fullName>
    </submittedName>
</protein>
<dbReference type="Proteomes" id="UP000283269">
    <property type="component" value="Unassembled WGS sequence"/>
</dbReference>
<proteinExistence type="predicted"/>
<keyword evidence="2" id="KW-1185">Reference proteome</keyword>
<name>A0A409XUT4_PSICY</name>
<dbReference type="InParanoid" id="A0A409XUT4"/>
<dbReference type="STRING" id="93625.A0A409XUT4"/>
<evidence type="ECO:0000313" key="2">
    <source>
        <dbReference type="Proteomes" id="UP000283269"/>
    </source>
</evidence>
<accession>A0A409XUT4</accession>
<comment type="caution">
    <text evidence="1">The sequence shown here is derived from an EMBL/GenBank/DDBJ whole genome shotgun (WGS) entry which is preliminary data.</text>
</comment>
<sequence length="136" mass="15325">MSSHNRNPMGKNQHPPVLKADDPALKAALEKYHRQGLTSNIRISALLKADHNIDIKDSAVKRRRKELNLMGSRVTTATIPYDEALQLILSQMDADISKGRGLANIKKRIEFDDGVHLTRDFISEVMHAFDPKGFDH</sequence>
<dbReference type="AlphaFoldDB" id="A0A409XUT4"/>
<organism evidence="1 2">
    <name type="scientific">Psilocybe cyanescens</name>
    <dbReference type="NCBI Taxonomy" id="93625"/>
    <lineage>
        <taxon>Eukaryota</taxon>
        <taxon>Fungi</taxon>
        <taxon>Dikarya</taxon>
        <taxon>Basidiomycota</taxon>
        <taxon>Agaricomycotina</taxon>
        <taxon>Agaricomycetes</taxon>
        <taxon>Agaricomycetidae</taxon>
        <taxon>Agaricales</taxon>
        <taxon>Agaricineae</taxon>
        <taxon>Strophariaceae</taxon>
        <taxon>Psilocybe</taxon>
    </lineage>
</organism>
<gene>
    <name evidence="1" type="ORF">CVT25_013802</name>
</gene>
<reference evidence="1 2" key="1">
    <citation type="journal article" date="2018" name="Evol. Lett.">
        <title>Horizontal gene cluster transfer increased hallucinogenic mushroom diversity.</title>
        <authorList>
            <person name="Reynolds H.T."/>
            <person name="Vijayakumar V."/>
            <person name="Gluck-Thaler E."/>
            <person name="Korotkin H.B."/>
            <person name="Matheny P.B."/>
            <person name="Slot J.C."/>
        </authorList>
    </citation>
    <scope>NUCLEOTIDE SEQUENCE [LARGE SCALE GENOMIC DNA]</scope>
    <source>
        <strain evidence="1 2">2631</strain>
    </source>
</reference>
<dbReference type="OrthoDB" id="5392716at2759"/>
<dbReference type="EMBL" id="NHYD01000329">
    <property type="protein sequence ID" value="PPQ94490.1"/>
    <property type="molecule type" value="Genomic_DNA"/>
</dbReference>
<evidence type="ECO:0000313" key="1">
    <source>
        <dbReference type="EMBL" id="PPQ94490.1"/>
    </source>
</evidence>